<dbReference type="Gene3D" id="3.40.50.300">
    <property type="entry name" value="P-loop containing nucleotide triphosphate hydrolases"/>
    <property type="match status" value="1"/>
</dbReference>
<dbReference type="PANTHER" id="PTHR48103:SF2">
    <property type="entry name" value="MIDASIN"/>
    <property type="match status" value="1"/>
</dbReference>
<dbReference type="InterPro" id="IPR011704">
    <property type="entry name" value="ATPase_dyneun-rel_AAA"/>
</dbReference>
<dbReference type="GO" id="GO:0005524">
    <property type="term" value="F:ATP binding"/>
    <property type="evidence" value="ECO:0007669"/>
    <property type="project" value="UniProtKB-KW"/>
</dbReference>
<dbReference type="InterPro" id="IPR003593">
    <property type="entry name" value="AAA+_ATPase"/>
</dbReference>
<dbReference type="InterPro" id="IPR013615">
    <property type="entry name" value="CbbQ_C"/>
</dbReference>
<protein>
    <submittedName>
        <fullName evidence="5">AAA family ATPase</fullName>
    </submittedName>
</protein>
<reference evidence="5 6" key="1">
    <citation type="submission" date="2022-05" db="EMBL/GenBank/DDBJ databases">
        <title>Novel Pseudomonas spp. Isolated from a Rainbow Trout Aquaculture Facility.</title>
        <authorList>
            <person name="Testerman T."/>
            <person name="Graf J."/>
        </authorList>
    </citation>
    <scope>NUCLEOTIDE SEQUENCE [LARGE SCALE GENOMIC DNA]</scope>
    <source>
        <strain evidence="5 6">ID1042</strain>
    </source>
</reference>
<dbReference type="GO" id="GO:0030687">
    <property type="term" value="C:preribosome, large subunit precursor"/>
    <property type="evidence" value="ECO:0007669"/>
    <property type="project" value="TreeGrafter"/>
</dbReference>
<feature type="domain" description="AAA+ ATPase" evidence="4">
    <location>
        <begin position="61"/>
        <end position="187"/>
    </location>
</feature>
<dbReference type="Proteomes" id="UP001148185">
    <property type="component" value="Unassembled WGS sequence"/>
</dbReference>
<dbReference type="Pfam" id="PF08406">
    <property type="entry name" value="CbbQ_C"/>
    <property type="match status" value="1"/>
</dbReference>
<dbReference type="GO" id="GO:0016887">
    <property type="term" value="F:ATP hydrolysis activity"/>
    <property type="evidence" value="ECO:0007669"/>
    <property type="project" value="InterPro"/>
</dbReference>
<dbReference type="RefSeq" id="WP_050682320.1">
    <property type="nucleotide sequence ID" value="NZ_JAMDHA010000037.1"/>
</dbReference>
<keyword evidence="3" id="KW-0067">ATP-binding</keyword>
<dbReference type="InterPro" id="IPR027417">
    <property type="entry name" value="P-loop_NTPase"/>
</dbReference>
<dbReference type="SUPFAM" id="SSF52540">
    <property type="entry name" value="P-loop containing nucleoside triphosphate hydrolases"/>
    <property type="match status" value="1"/>
</dbReference>
<comment type="similarity">
    <text evidence="1">Belongs to the CbbQ/NirQ/NorQ/GpvN family.</text>
</comment>
<comment type="caution">
    <text evidence="5">The sequence shown here is derived from an EMBL/GenBank/DDBJ whole genome shotgun (WGS) entry which is preliminary data.</text>
</comment>
<sequence>MNFQNIIPMSSFGVVGNEAQVMAPGFPADHELMELVPSINPHYFFRTILRLPVMNFLYSHGGDFLSLVGPTGAGKTSILEQIAARLRWPFRKVNAHSRMEMPELVGSTSLECEQATGDQRTSFRYGPLALAMKEGAIFVLDEADVLDPSVFAGLNAVLEGGALVLAENGGEIIYPHPNFRMVITSNTRGQGDDTGLHGGTMAQNLATWDRCRMIEVPYMSKAEELQILSSTMPKVDVAILEKMIDIANDVRKQFVGNPEMELKPGQPGLTITFSTRSLLRWARIASTYNANASAKAVFPSPMGQALREALTNRADKAMRVVVHTFAKDGFGAAWGADPVLQAA</sequence>
<evidence type="ECO:0000256" key="3">
    <source>
        <dbReference type="ARBA" id="ARBA00022840"/>
    </source>
</evidence>
<keyword evidence="6" id="KW-1185">Reference proteome</keyword>
<dbReference type="PANTHER" id="PTHR48103">
    <property type="entry name" value="MIDASIN-RELATED"/>
    <property type="match status" value="1"/>
</dbReference>
<evidence type="ECO:0000256" key="2">
    <source>
        <dbReference type="ARBA" id="ARBA00022741"/>
    </source>
</evidence>
<dbReference type="EMBL" id="JAMDHA010000037">
    <property type="protein sequence ID" value="MDD1011120.1"/>
    <property type="molecule type" value="Genomic_DNA"/>
</dbReference>
<proteinExistence type="inferred from homology"/>
<dbReference type="SMART" id="SM00382">
    <property type="entry name" value="AAA"/>
    <property type="match status" value="1"/>
</dbReference>
<dbReference type="AlphaFoldDB" id="A0A9X4C728"/>
<evidence type="ECO:0000313" key="6">
    <source>
        <dbReference type="Proteomes" id="UP001148185"/>
    </source>
</evidence>
<keyword evidence="2" id="KW-0547">Nucleotide-binding</keyword>
<evidence type="ECO:0000256" key="1">
    <source>
        <dbReference type="ARBA" id="ARBA00009417"/>
    </source>
</evidence>
<organism evidence="5 6">
    <name type="scientific">Pseudomonas shahriarae</name>
    <dbReference type="NCBI Taxonomy" id="2745512"/>
    <lineage>
        <taxon>Bacteria</taxon>
        <taxon>Pseudomonadati</taxon>
        <taxon>Pseudomonadota</taxon>
        <taxon>Gammaproteobacteria</taxon>
        <taxon>Pseudomonadales</taxon>
        <taxon>Pseudomonadaceae</taxon>
        <taxon>Pseudomonas</taxon>
    </lineage>
</organism>
<dbReference type="CDD" id="cd00009">
    <property type="entry name" value="AAA"/>
    <property type="match status" value="1"/>
</dbReference>
<dbReference type="GO" id="GO:0000027">
    <property type="term" value="P:ribosomal large subunit assembly"/>
    <property type="evidence" value="ECO:0007669"/>
    <property type="project" value="TreeGrafter"/>
</dbReference>
<accession>A0A9X4C728</accession>
<gene>
    <name evidence="5" type="ORF">M5G27_26980</name>
</gene>
<name>A0A9X4C728_9PSED</name>
<dbReference type="Pfam" id="PF07728">
    <property type="entry name" value="AAA_5"/>
    <property type="match status" value="1"/>
</dbReference>
<evidence type="ECO:0000259" key="4">
    <source>
        <dbReference type="SMART" id="SM00382"/>
    </source>
</evidence>
<evidence type="ECO:0000313" key="5">
    <source>
        <dbReference type="EMBL" id="MDD1011120.1"/>
    </source>
</evidence>